<dbReference type="EMBL" id="BHYM01000005">
    <property type="protein sequence ID" value="GCE36923.1"/>
    <property type="molecule type" value="Genomic_DNA"/>
</dbReference>
<protein>
    <submittedName>
        <fullName evidence="4">Possible acetyltransferase</fullName>
    </submittedName>
</protein>
<proteinExistence type="predicted"/>
<reference evidence="4 5" key="1">
    <citation type="submission" date="2018-11" db="EMBL/GenBank/DDBJ databases">
        <title>Microbial catabolism of amino acid.</title>
        <authorList>
            <person name="Hibi M."/>
            <person name="Ogawa J."/>
        </authorList>
    </citation>
    <scope>NUCLEOTIDE SEQUENCE [LARGE SCALE GENOMIC DNA]</scope>
    <source>
        <strain evidence="4 5">C31-06</strain>
    </source>
</reference>
<dbReference type="Gene3D" id="3.40.630.30">
    <property type="match status" value="1"/>
</dbReference>
<gene>
    <name evidence="4" type="ORF">Rhow_005923</name>
</gene>
<accession>A0A402C000</accession>
<name>A0A402C000_RHOWR</name>
<evidence type="ECO:0000256" key="1">
    <source>
        <dbReference type="ARBA" id="ARBA00022679"/>
    </source>
</evidence>
<keyword evidence="1 4" id="KW-0808">Transferase</keyword>
<dbReference type="InterPro" id="IPR000182">
    <property type="entry name" value="GNAT_dom"/>
</dbReference>
<comment type="caution">
    <text evidence="4">The sequence shown here is derived from an EMBL/GenBank/DDBJ whole genome shotgun (WGS) entry which is preliminary data.</text>
</comment>
<evidence type="ECO:0000313" key="5">
    <source>
        <dbReference type="Proteomes" id="UP000287519"/>
    </source>
</evidence>
<dbReference type="CDD" id="cd04301">
    <property type="entry name" value="NAT_SF"/>
    <property type="match status" value="1"/>
</dbReference>
<dbReference type="PANTHER" id="PTHR43072:SF23">
    <property type="entry name" value="UPF0039 PROTEIN C11D3.02C"/>
    <property type="match status" value="1"/>
</dbReference>
<dbReference type="SUPFAM" id="SSF55729">
    <property type="entry name" value="Acyl-CoA N-acyltransferases (Nat)"/>
    <property type="match status" value="1"/>
</dbReference>
<dbReference type="GO" id="GO:0016747">
    <property type="term" value="F:acyltransferase activity, transferring groups other than amino-acyl groups"/>
    <property type="evidence" value="ECO:0007669"/>
    <property type="project" value="InterPro"/>
</dbReference>
<evidence type="ECO:0000256" key="2">
    <source>
        <dbReference type="ARBA" id="ARBA00023315"/>
    </source>
</evidence>
<keyword evidence="2" id="KW-0012">Acyltransferase</keyword>
<keyword evidence="5" id="KW-1185">Reference proteome</keyword>
<feature type="domain" description="N-acetyltransferase" evidence="3">
    <location>
        <begin position="29"/>
        <end position="186"/>
    </location>
</feature>
<dbReference type="AlphaFoldDB" id="A0A402C000"/>
<organism evidence="4 5">
    <name type="scientific">Rhodococcus wratislaviensis</name>
    <name type="common">Tsukamurella wratislaviensis</name>
    <dbReference type="NCBI Taxonomy" id="44752"/>
    <lineage>
        <taxon>Bacteria</taxon>
        <taxon>Bacillati</taxon>
        <taxon>Actinomycetota</taxon>
        <taxon>Actinomycetes</taxon>
        <taxon>Mycobacteriales</taxon>
        <taxon>Nocardiaceae</taxon>
        <taxon>Rhodococcus</taxon>
    </lineage>
</organism>
<dbReference type="Pfam" id="PF00583">
    <property type="entry name" value="Acetyltransf_1"/>
    <property type="match status" value="1"/>
</dbReference>
<dbReference type="PANTHER" id="PTHR43072">
    <property type="entry name" value="N-ACETYLTRANSFERASE"/>
    <property type="match status" value="1"/>
</dbReference>
<sequence length="187" mass="20626">MFARVPSEPDPRLRCATALHGNTSTMEAITVRRLDATDWEAVLRIYSEGIATRRATFETATPTRSELDTRWLDGHRWVAEVSGTVAGWAALSPISSRRCFRGVAENSVYTASEFRGGGVGAALMRRLIDEADFAGLWTLQASVLAVNTGSIALHHAVGYRTVGVRERLAQIDGTWHDSVLLERRRDT</sequence>
<dbReference type="Proteomes" id="UP000287519">
    <property type="component" value="Unassembled WGS sequence"/>
</dbReference>
<dbReference type="PROSITE" id="PS51186">
    <property type="entry name" value="GNAT"/>
    <property type="match status" value="1"/>
</dbReference>
<evidence type="ECO:0000259" key="3">
    <source>
        <dbReference type="PROSITE" id="PS51186"/>
    </source>
</evidence>
<dbReference type="InterPro" id="IPR016181">
    <property type="entry name" value="Acyl_CoA_acyltransferase"/>
</dbReference>
<evidence type="ECO:0000313" key="4">
    <source>
        <dbReference type="EMBL" id="GCE36923.1"/>
    </source>
</evidence>